<dbReference type="GO" id="GO:0005829">
    <property type="term" value="C:cytosol"/>
    <property type="evidence" value="ECO:0007669"/>
    <property type="project" value="TreeGrafter"/>
</dbReference>
<dbReference type="InterPro" id="IPR006839">
    <property type="entry name" value="DarP"/>
</dbReference>
<evidence type="ECO:0000256" key="5">
    <source>
        <dbReference type="SAM" id="MobiDB-lite"/>
    </source>
</evidence>
<dbReference type="AlphaFoldDB" id="A0A381E8S2"/>
<protein>
    <submittedName>
        <fullName evidence="6">Protein of uncharacterized function (DUF615)</fullName>
    </submittedName>
</protein>
<dbReference type="NCBIfam" id="NF003593">
    <property type="entry name" value="PRK05255.1-1"/>
    <property type="match status" value="1"/>
</dbReference>
<dbReference type="SUPFAM" id="SSF158710">
    <property type="entry name" value="PSPTO4464-like"/>
    <property type="match status" value="1"/>
</dbReference>
<dbReference type="Gene3D" id="1.10.60.30">
    <property type="entry name" value="PSPTO4464-like domains"/>
    <property type="match status" value="2"/>
</dbReference>
<keyword evidence="4" id="KW-0694">RNA-binding</keyword>
<keyword evidence="7" id="KW-1185">Reference proteome</keyword>
<proteinExistence type="predicted"/>
<evidence type="ECO:0000313" key="6">
    <source>
        <dbReference type="EMBL" id="SUX23210.1"/>
    </source>
</evidence>
<dbReference type="Pfam" id="PF04751">
    <property type="entry name" value="DarP"/>
    <property type="match status" value="1"/>
</dbReference>
<dbReference type="PANTHER" id="PTHR38101:SF1">
    <property type="entry name" value="UPF0307 PROTEIN YJGA"/>
    <property type="match status" value="1"/>
</dbReference>
<reference evidence="6 7" key="1">
    <citation type="submission" date="2018-06" db="EMBL/GenBank/DDBJ databases">
        <authorList>
            <consortium name="Pathogen Informatics"/>
            <person name="Doyle S."/>
        </authorList>
    </citation>
    <scope>NUCLEOTIDE SEQUENCE [LARGE SCALE GENOMIC DNA]</scope>
    <source>
        <strain evidence="6 7">NCTC13294</strain>
    </source>
</reference>
<feature type="compositionally biased region" description="Basic and acidic residues" evidence="5">
    <location>
        <begin position="8"/>
        <end position="20"/>
    </location>
</feature>
<evidence type="ECO:0000256" key="2">
    <source>
        <dbReference type="ARBA" id="ARBA00022517"/>
    </source>
</evidence>
<dbReference type="EMBL" id="UFUW01000001">
    <property type="protein sequence ID" value="SUX23210.1"/>
    <property type="molecule type" value="Genomic_DNA"/>
</dbReference>
<dbReference type="PANTHER" id="PTHR38101">
    <property type="entry name" value="UPF0307 PROTEIN YJGA"/>
    <property type="match status" value="1"/>
</dbReference>
<sequence length="186" mass="21532">MTENFESPGKEKQYDEEGRVIRANRSQAKREREPIKAFAGELLKLPAHQYPLLPIDDTLIAALREGKRLSGNALSRHLNYLTRLLDEQDYPAILAAHEHINHPYLHSPGKQQRIRREIERLLADDAGVYGELLGRYADLDVQHVRQLVREAKKQRAADDADSPLPPNKYQRRLQKYLQGLALYYEE</sequence>
<evidence type="ECO:0000256" key="4">
    <source>
        <dbReference type="ARBA" id="ARBA00022884"/>
    </source>
</evidence>
<dbReference type="CDD" id="cd16331">
    <property type="entry name" value="YjgA-like"/>
    <property type="match status" value="1"/>
</dbReference>
<keyword evidence="2" id="KW-0690">Ribosome biogenesis</keyword>
<keyword evidence="3" id="KW-0699">rRNA-binding</keyword>
<organism evidence="6 7">
    <name type="scientific">Cardiobacterium valvarum</name>
    <dbReference type="NCBI Taxonomy" id="194702"/>
    <lineage>
        <taxon>Bacteria</taxon>
        <taxon>Pseudomonadati</taxon>
        <taxon>Pseudomonadota</taxon>
        <taxon>Gammaproteobacteria</taxon>
        <taxon>Cardiobacteriales</taxon>
        <taxon>Cardiobacteriaceae</taxon>
        <taxon>Cardiobacterium</taxon>
    </lineage>
</organism>
<accession>A0A381E8S2</accession>
<dbReference type="InterPro" id="IPR023153">
    <property type="entry name" value="DarP_sf"/>
</dbReference>
<name>A0A381E8S2_9GAMM</name>
<dbReference type="GO" id="GO:0042254">
    <property type="term" value="P:ribosome biogenesis"/>
    <property type="evidence" value="ECO:0007669"/>
    <property type="project" value="UniProtKB-KW"/>
</dbReference>
<feature type="region of interest" description="Disordered" evidence="5">
    <location>
        <begin position="1"/>
        <end position="29"/>
    </location>
</feature>
<evidence type="ECO:0000256" key="3">
    <source>
        <dbReference type="ARBA" id="ARBA00022730"/>
    </source>
</evidence>
<gene>
    <name evidence="6" type="ORF">NCTC13294_01450</name>
</gene>
<dbReference type="RefSeq" id="WP_115611718.1">
    <property type="nucleotide sequence ID" value="NZ_JBHLZC010000004.1"/>
</dbReference>
<dbReference type="GO" id="GO:0019843">
    <property type="term" value="F:rRNA binding"/>
    <property type="evidence" value="ECO:0007669"/>
    <property type="project" value="UniProtKB-KW"/>
</dbReference>
<evidence type="ECO:0000256" key="1">
    <source>
        <dbReference type="ARBA" id="ARBA00022490"/>
    </source>
</evidence>
<dbReference type="Proteomes" id="UP000254572">
    <property type="component" value="Unassembled WGS sequence"/>
</dbReference>
<dbReference type="OrthoDB" id="5293604at2"/>
<keyword evidence="1" id="KW-0963">Cytoplasm</keyword>
<evidence type="ECO:0000313" key="7">
    <source>
        <dbReference type="Proteomes" id="UP000254572"/>
    </source>
</evidence>